<sequence length="101" mass="12178">MQHEDTFSSDAIGYSDSRKLYIGSYFGQSNWFNGRLDEIRLWKTALPINTIRQWMYQAITEEHPYYSDLVALHKYKSYGMNKELIIKRMKDNEHESDRNYQ</sequence>
<proteinExistence type="predicted"/>
<evidence type="ECO:0008006" key="3">
    <source>
        <dbReference type="Google" id="ProtNLM"/>
    </source>
</evidence>
<dbReference type="InterPro" id="IPR013320">
    <property type="entry name" value="ConA-like_dom_sf"/>
</dbReference>
<dbReference type="SUPFAM" id="SSF49899">
    <property type="entry name" value="Concanavalin A-like lectins/glucanases"/>
    <property type="match status" value="1"/>
</dbReference>
<name>A0A1V1NSI2_9BACT</name>
<organism evidence="1 2">
    <name type="scientific">Candidatus Magnetoglobus multicellularis str. Araruama</name>
    <dbReference type="NCBI Taxonomy" id="890399"/>
    <lineage>
        <taxon>Bacteria</taxon>
        <taxon>Pseudomonadati</taxon>
        <taxon>Thermodesulfobacteriota</taxon>
        <taxon>Desulfobacteria</taxon>
        <taxon>Desulfobacterales</taxon>
        <taxon>Desulfobacteraceae</taxon>
        <taxon>Candidatus Magnetoglobus</taxon>
    </lineage>
</organism>
<feature type="non-terminal residue" evidence="1">
    <location>
        <position position="101"/>
    </location>
</feature>
<protein>
    <recommendedName>
        <fullName evidence="3">LamG-like jellyroll fold domain-containing protein</fullName>
    </recommendedName>
</protein>
<reference evidence="2" key="1">
    <citation type="submission" date="2012-11" db="EMBL/GenBank/DDBJ databases">
        <authorList>
            <person name="Lucero-Rivera Y.E."/>
            <person name="Tovar-Ramirez D."/>
        </authorList>
    </citation>
    <scope>NUCLEOTIDE SEQUENCE [LARGE SCALE GENOMIC DNA]</scope>
    <source>
        <strain evidence="2">Araruama</strain>
    </source>
</reference>
<gene>
    <name evidence="1" type="ORF">OMM_14121</name>
</gene>
<evidence type="ECO:0000313" key="1">
    <source>
        <dbReference type="EMBL" id="ETR65518.1"/>
    </source>
</evidence>
<dbReference type="Gene3D" id="2.60.120.200">
    <property type="match status" value="1"/>
</dbReference>
<comment type="caution">
    <text evidence="1">The sequence shown here is derived from an EMBL/GenBank/DDBJ whole genome shotgun (WGS) entry which is preliminary data.</text>
</comment>
<dbReference type="AlphaFoldDB" id="A0A1V1NSI2"/>
<accession>A0A1V1NSI2</accession>
<dbReference type="Proteomes" id="UP000189670">
    <property type="component" value="Unassembled WGS sequence"/>
</dbReference>
<evidence type="ECO:0000313" key="2">
    <source>
        <dbReference type="Proteomes" id="UP000189670"/>
    </source>
</evidence>
<dbReference type="EMBL" id="ATBP01002745">
    <property type="protein sequence ID" value="ETR65518.1"/>
    <property type="molecule type" value="Genomic_DNA"/>
</dbReference>